<name>A0A9W7JAY8_HIBTR</name>
<accession>A0A9W7JAY8</accession>
<dbReference type="Proteomes" id="UP001165190">
    <property type="component" value="Unassembled WGS sequence"/>
</dbReference>
<proteinExistence type="predicted"/>
<keyword evidence="5" id="KW-1185">Reference proteome</keyword>
<feature type="region of interest" description="Disordered" evidence="2">
    <location>
        <begin position="78"/>
        <end position="134"/>
    </location>
</feature>
<reference evidence="4" key="1">
    <citation type="submission" date="2023-05" db="EMBL/GenBank/DDBJ databases">
        <title>Genome and transcriptome analyses reveal genes involved in the formation of fine ridges on petal epidermal cells in Hibiscus trionum.</title>
        <authorList>
            <person name="Koshimizu S."/>
            <person name="Masuda S."/>
            <person name="Ishii T."/>
            <person name="Shirasu K."/>
            <person name="Hoshino A."/>
            <person name="Arita M."/>
        </authorList>
    </citation>
    <scope>NUCLEOTIDE SEQUENCE</scope>
    <source>
        <strain evidence="4">Hamamatsu line</strain>
    </source>
</reference>
<dbReference type="InterPro" id="IPR056070">
    <property type="entry name" value="DUF7653"/>
</dbReference>
<protein>
    <recommendedName>
        <fullName evidence="3">DUF7653 domain-containing protein</fullName>
    </recommendedName>
</protein>
<dbReference type="EMBL" id="BSYR01000055">
    <property type="protein sequence ID" value="GMJ09523.1"/>
    <property type="molecule type" value="Genomic_DNA"/>
</dbReference>
<dbReference type="Pfam" id="PF24670">
    <property type="entry name" value="DUF7653"/>
    <property type="match status" value="1"/>
</dbReference>
<dbReference type="OrthoDB" id="1938127at2759"/>
<organism evidence="4 5">
    <name type="scientific">Hibiscus trionum</name>
    <name type="common">Flower of an hour</name>
    <dbReference type="NCBI Taxonomy" id="183268"/>
    <lineage>
        <taxon>Eukaryota</taxon>
        <taxon>Viridiplantae</taxon>
        <taxon>Streptophyta</taxon>
        <taxon>Embryophyta</taxon>
        <taxon>Tracheophyta</taxon>
        <taxon>Spermatophyta</taxon>
        <taxon>Magnoliopsida</taxon>
        <taxon>eudicotyledons</taxon>
        <taxon>Gunneridae</taxon>
        <taxon>Pentapetalae</taxon>
        <taxon>rosids</taxon>
        <taxon>malvids</taxon>
        <taxon>Malvales</taxon>
        <taxon>Malvaceae</taxon>
        <taxon>Malvoideae</taxon>
        <taxon>Hibiscus</taxon>
    </lineage>
</organism>
<gene>
    <name evidence="4" type="ORF">HRI_004621500</name>
</gene>
<dbReference type="PANTHER" id="PTHR47491">
    <property type="entry name" value="CAP-GLY DOMAIN LINKER"/>
    <property type="match status" value="1"/>
</dbReference>
<feature type="compositionally biased region" description="Basic and acidic residues" evidence="2">
    <location>
        <begin position="87"/>
        <end position="97"/>
    </location>
</feature>
<feature type="domain" description="DUF7653" evidence="3">
    <location>
        <begin position="567"/>
        <end position="691"/>
    </location>
</feature>
<evidence type="ECO:0000259" key="3">
    <source>
        <dbReference type="Pfam" id="PF24670"/>
    </source>
</evidence>
<evidence type="ECO:0000256" key="2">
    <source>
        <dbReference type="SAM" id="MobiDB-lite"/>
    </source>
</evidence>
<dbReference type="AlphaFoldDB" id="A0A9W7JAY8"/>
<dbReference type="PANTHER" id="PTHR47491:SF5">
    <property type="entry name" value="CAP-GLY DOMAIN LINKER"/>
    <property type="match status" value="1"/>
</dbReference>
<feature type="coiled-coil region" evidence="1">
    <location>
        <begin position="365"/>
        <end position="519"/>
    </location>
</feature>
<comment type="caution">
    <text evidence="4">The sequence shown here is derived from an EMBL/GenBank/DDBJ whole genome shotgun (WGS) entry which is preliminary data.</text>
</comment>
<feature type="coiled-coil region" evidence="1">
    <location>
        <begin position="745"/>
        <end position="849"/>
    </location>
</feature>
<keyword evidence="1" id="KW-0175">Coiled coil</keyword>
<feature type="region of interest" description="Disordered" evidence="2">
    <location>
        <begin position="154"/>
        <end position="191"/>
    </location>
</feature>
<evidence type="ECO:0000313" key="4">
    <source>
        <dbReference type="EMBL" id="GMJ09523.1"/>
    </source>
</evidence>
<feature type="coiled-coil region" evidence="1">
    <location>
        <begin position="288"/>
        <end position="315"/>
    </location>
</feature>
<evidence type="ECO:0000256" key="1">
    <source>
        <dbReference type="SAM" id="Coils"/>
    </source>
</evidence>
<sequence>MKKLLFFKSSSSSSGNNNGVLSNLTDKQVYWGNTSESWLSDHMADCSRKQILDGPSFSNGSCLLRSQSLSSSAFAEDKLGQQQQYDHQSRARTPEKKSKAKKCDRKTIGINRPCSSGSSRLHRDSSGSSSCSSNVSSQVIDRYIDGEQLLEIRKSRNSSNLGTGGRRHRPRARYTAPSSPTHSVKEINKSHSFRDGKGISLHFSSGDWVENGFGHESPRMVAKNVIERLSQTYVAPRSSSKGSDHHIPITNEEVFGGYMNRCPDSKLEMDESYKNCIFGGNSHGSNSSETEKNSDVELQRKLKEAEKRVMLLSESHEQESFICNGRFDASSLVRSVRCLKEEKIKLALEVSDLLRSRISERASSREELRIARAEMESKIEKLAKEKHEIQLGFEKEFNKRSTDWSIKLEKYRFEEKRLRDQVQELADQNVSLQREASSFNDKETENRSLTKYSEQQLKELTRRDEKLNDENRDLIQSLSESQEKYRAAVEDVACIRRNLEEKENECKELQSSVTRLLRMCTEQEKTIEGLRVGCSKEIEKKQSPEKNEQQVKKLQMEQMRLTGVELALRKEVESYRLEAYSLRHENIDLLNRLRGNGNDTIRLTFKLDNELQDRVCCLQNRGLSMLNEIIDVSSKLIEFIKGKTNHLQETQPGLESQFVVDSDLKIKGFIQGVESLARTLQTISGLLHEKSSLVASDSHLTSIDPIMSTKLNNQSSEEIIRSELKAETLVTSLLKEKLYSKEVEIEQLQAELAAALRGNEILRCEVQNSMDNISCLTHRLKDLQLQVARKEEDVRRLQSELEERMKEVSMLKGILVKVSRERDVTWEEVKQYNEKSMVLNSEISALRRRIQGLDEDILLKEGQITILKDTLSNYNTFDLLRSPNSMADFLLK</sequence>
<evidence type="ECO:0000313" key="5">
    <source>
        <dbReference type="Proteomes" id="UP001165190"/>
    </source>
</evidence>